<feature type="region of interest" description="Disordered" evidence="3">
    <location>
        <begin position="26"/>
        <end position="47"/>
    </location>
</feature>
<dbReference type="PROSITE" id="PS50005">
    <property type="entry name" value="TPR"/>
    <property type="match status" value="1"/>
</dbReference>
<protein>
    <recommendedName>
        <fullName evidence="6">Tetratricopeptide repeat protein 36</fullName>
    </recommendedName>
</protein>
<evidence type="ECO:0000256" key="1">
    <source>
        <dbReference type="ARBA" id="ARBA00006995"/>
    </source>
</evidence>
<dbReference type="InterPro" id="IPR019734">
    <property type="entry name" value="TPR_rpt"/>
</dbReference>
<evidence type="ECO:0000256" key="3">
    <source>
        <dbReference type="SAM" id="MobiDB-lite"/>
    </source>
</evidence>
<comment type="caution">
    <text evidence="4">The sequence shown here is derived from an EMBL/GenBank/DDBJ whole genome shotgun (WGS) entry which is preliminary data.</text>
</comment>
<evidence type="ECO:0008006" key="6">
    <source>
        <dbReference type="Google" id="ProtNLM"/>
    </source>
</evidence>
<dbReference type="Proteomes" id="UP001642540">
    <property type="component" value="Unassembled WGS sequence"/>
</dbReference>
<dbReference type="SMART" id="SM00028">
    <property type="entry name" value="TPR"/>
    <property type="match status" value="3"/>
</dbReference>
<organism evidence="4 5">
    <name type="scientific">Orchesella dallaii</name>
    <dbReference type="NCBI Taxonomy" id="48710"/>
    <lineage>
        <taxon>Eukaryota</taxon>
        <taxon>Metazoa</taxon>
        <taxon>Ecdysozoa</taxon>
        <taxon>Arthropoda</taxon>
        <taxon>Hexapoda</taxon>
        <taxon>Collembola</taxon>
        <taxon>Entomobryomorpha</taxon>
        <taxon>Entomobryoidea</taxon>
        <taxon>Orchesellidae</taxon>
        <taxon>Orchesellinae</taxon>
        <taxon>Orchesella</taxon>
    </lineage>
</organism>
<comment type="similarity">
    <text evidence="1">Belongs to the TTC36 family.</text>
</comment>
<dbReference type="InterPro" id="IPR011990">
    <property type="entry name" value="TPR-like_helical_dom_sf"/>
</dbReference>
<dbReference type="Gene3D" id="1.25.40.10">
    <property type="entry name" value="Tetratricopeptide repeat domain"/>
    <property type="match status" value="1"/>
</dbReference>
<proteinExistence type="inferred from homology"/>
<dbReference type="EMBL" id="CAXLJM020000007">
    <property type="protein sequence ID" value="CAL8072834.1"/>
    <property type="molecule type" value="Genomic_DNA"/>
</dbReference>
<dbReference type="InterPro" id="IPR038906">
    <property type="entry name" value="TTC36"/>
</dbReference>
<reference evidence="4 5" key="1">
    <citation type="submission" date="2024-08" db="EMBL/GenBank/DDBJ databases">
        <authorList>
            <person name="Cucini C."/>
            <person name="Frati F."/>
        </authorList>
    </citation>
    <scope>NUCLEOTIDE SEQUENCE [LARGE SCALE GENOMIC DNA]</scope>
</reference>
<dbReference type="PANTHER" id="PTHR21405:SF0">
    <property type="entry name" value="TETRATRICOPEPTIDE REPEAT PROTEIN 36"/>
    <property type="match status" value="1"/>
</dbReference>
<accession>A0ABP1PPR9</accession>
<feature type="compositionally biased region" description="Acidic residues" evidence="3">
    <location>
        <begin position="26"/>
        <end position="44"/>
    </location>
</feature>
<evidence type="ECO:0000256" key="2">
    <source>
        <dbReference type="PROSITE-ProRule" id="PRU00339"/>
    </source>
</evidence>
<dbReference type="PANTHER" id="PTHR21405">
    <property type="entry name" value="CDNA SEQUENCE BC021608"/>
    <property type="match status" value="1"/>
</dbReference>
<dbReference type="Pfam" id="PF13431">
    <property type="entry name" value="TPR_17"/>
    <property type="match status" value="1"/>
</dbReference>
<evidence type="ECO:0000313" key="4">
    <source>
        <dbReference type="EMBL" id="CAL8072834.1"/>
    </source>
</evidence>
<name>A0ABP1PPR9_9HEXA</name>
<gene>
    <name evidence="4" type="ORF">ODALV1_LOCUS2353</name>
</gene>
<keyword evidence="5" id="KW-1185">Reference proteome</keyword>
<dbReference type="SUPFAM" id="SSF48452">
    <property type="entry name" value="TPR-like"/>
    <property type="match status" value="1"/>
</dbReference>
<evidence type="ECO:0000313" key="5">
    <source>
        <dbReference type="Proteomes" id="UP001642540"/>
    </source>
</evidence>
<dbReference type="Pfam" id="PF13181">
    <property type="entry name" value="TPR_8"/>
    <property type="match status" value="1"/>
</dbReference>
<keyword evidence="2" id="KW-0802">TPR repeat</keyword>
<sequence>MANLTDKEVLNAIFNPLLPLGELVYEEDEDSLNRDENDEEESEQTNEAKQLEVAGVKLAETGDLPGALQLFSKAIEVAPSRASGYNNRAQTLRLLGKIDEAQTDLNNAINLSNGKGRAACQAYCQRGLLYLRNNSVDSAKADFEEASKLGSQFAKAQLVQMNPYAALCNKMLKSVFTKLQNGESTNEEDVTQGKQ</sequence>
<feature type="repeat" description="TPR" evidence="2">
    <location>
        <begin position="48"/>
        <end position="81"/>
    </location>
</feature>